<gene>
    <name evidence="1" type="ORF">GU243_10770</name>
</gene>
<accession>A0A6P1NMY2</accession>
<protein>
    <submittedName>
        <fullName evidence="1">Uncharacterized protein</fullName>
    </submittedName>
</protein>
<reference evidence="1 2" key="1">
    <citation type="submission" date="2020-01" db="EMBL/GenBank/DDBJ databases">
        <title>Pseudarthrobacter psychrotolerans sp. nov., isolated from antarctic soil.</title>
        <authorList>
            <person name="Shin Y."/>
            <person name="Park W."/>
        </authorList>
    </citation>
    <scope>NUCLEOTIDE SEQUENCE [LARGE SCALE GENOMIC DNA]</scope>
    <source>
        <strain evidence="1 2">YJ56</strain>
    </source>
</reference>
<dbReference type="EMBL" id="CP047898">
    <property type="protein sequence ID" value="QHK20137.1"/>
    <property type="molecule type" value="Genomic_DNA"/>
</dbReference>
<evidence type="ECO:0000313" key="1">
    <source>
        <dbReference type="EMBL" id="QHK20137.1"/>
    </source>
</evidence>
<organism evidence="1 2">
    <name type="scientific">Pseudarthrobacter psychrotolerans</name>
    <dbReference type="NCBI Taxonomy" id="2697569"/>
    <lineage>
        <taxon>Bacteria</taxon>
        <taxon>Bacillati</taxon>
        <taxon>Actinomycetota</taxon>
        <taxon>Actinomycetes</taxon>
        <taxon>Micrococcales</taxon>
        <taxon>Micrococcaceae</taxon>
        <taxon>Pseudarthrobacter</taxon>
    </lineage>
</organism>
<keyword evidence="2" id="KW-1185">Reference proteome</keyword>
<dbReference type="KEGG" id="psey:GU243_10770"/>
<sequence>MTEEQLSWLRSTGRFPMVAVDIYGGDYLGGLYYTSEIRADHFPPGIAAPLLDPYNGVHPIDEKWVAYNIKAFTDYWWNFLYLHTGLEDLFLFISELRAVCDKSWFSQFYLDMNRNAKAVWQTDAGRKAALAAVHP</sequence>
<dbReference type="Proteomes" id="UP000464186">
    <property type="component" value="Chromosome"/>
</dbReference>
<evidence type="ECO:0000313" key="2">
    <source>
        <dbReference type="Proteomes" id="UP000464186"/>
    </source>
</evidence>
<proteinExistence type="predicted"/>
<name>A0A6P1NMY2_9MICC</name>
<dbReference type="AlphaFoldDB" id="A0A6P1NMY2"/>